<organism evidence="1 2">
    <name type="scientific">Rhabditophanes sp. KR3021</name>
    <dbReference type="NCBI Taxonomy" id="114890"/>
    <lineage>
        <taxon>Eukaryota</taxon>
        <taxon>Metazoa</taxon>
        <taxon>Ecdysozoa</taxon>
        <taxon>Nematoda</taxon>
        <taxon>Chromadorea</taxon>
        <taxon>Rhabditida</taxon>
        <taxon>Tylenchina</taxon>
        <taxon>Panagrolaimomorpha</taxon>
        <taxon>Strongyloidoidea</taxon>
        <taxon>Alloionematidae</taxon>
        <taxon>Rhabditophanes</taxon>
    </lineage>
</organism>
<proteinExistence type="predicted"/>
<name>A0AC35UAH8_9BILA</name>
<protein>
    <submittedName>
        <fullName evidence="2">PAP2_C domain-containing protein</fullName>
    </submittedName>
</protein>
<accession>A0AC35UAH8</accession>
<evidence type="ECO:0000313" key="1">
    <source>
        <dbReference type="Proteomes" id="UP000095286"/>
    </source>
</evidence>
<evidence type="ECO:0000313" key="2">
    <source>
        <dbReference type="WBParaSite" id="RSKR_0000950300.1"/>
    </source>
</evidence>
<dbReference type="WBParaSite" id="RSKR_0000950300.1">
    <property type="protein sequence ID" value="RSKR_0000950300.1"/>
    <property type="gene ID" value="RSKR_0000950300"/>
</dbReference>
<reference evidence="2" key="1">
    <citation type="submission" date="2016-11" db="UniProtKB">
        <authorList>
            <consortium name="WormBaseParasite"/>
        </authorList>
    </citation>
    <scope>IDENTIFICATION</scope>
    <source>
        <strain evidence="2">KR3021</strain>
    </source>
</reference>
<sequence>MSTLVSEAEDTSRSLVSTASTSLSIQIEEDDNSTDAFIKPENNIPQEMWKGVLAFALCAFCAFLNTLMLSIIHDYMPSYGPLPDISFTLSKYTPSLLYYNELIMVILTGTALIICIFHKYRWVLVRRLFIIAALLYFGRLFTLFMTQLPKADIYYQCAPKFTDANRTIKGVFLRAIEVFFAGGLQVKAEGNLCGDYLYSGHTITLVLTALFINEYAPKRLKHIHFLTWSLALLGMAFLLISRGHYTIDVVISYWLTTRIFWEYHTFASNPILMRDTSAHNHFQKYGWIFVCQSMEKNCKTPVPNV</sequence>
<dbReference type="Proteomes" id="UP000095286">
    <property type="component" value="Unplaced"/>
</dbReference>